<feature type="compositionally biased region" description="Polar residues" evidence="4">
    <location>
        <begin position="669"/>
        <end position="688"/>
    </location>
</feature>
<accession>A0A830HHY9</accession>
<keyword evidence="5" id="KW-0732">Signal</keyword>
<protein>
    <recommendedName>
        <fullName evidence="8">Glycosyltransferase 2-like domain-containing protein</fullName>
    </recommendedName>
</protein>
<dbReference type="EMBL" id="BNJQ01000014">
    <property type="protein sequence ID" value="GHP06936.1"/>
    <property type="molecule type" value="Genomic_DNA"/>
</dbReference>
<evidence type="ECO:0000313" key="6">
    <source>
        <dbReference type="EMBL" id="GHP06936.1"/>
    </source>
</evidence>
<feature type="chain" id="PRO_5032940273" description="Glycosyltransferase 2-like domain-containing protein" evidence="5">
    <location>
        <begin position="26"/>
        <end position="694"/>
    </location>
</feature>
<dbReference type="OrthoDB" id="523921at2759"/>
<dbReference type="InterPro" id="IPR029044">
    <property type="entry name" value="Nucleotide-diphossugar_trans"/>
</dbReference>
<keyword evidence="2" id="KW-0328">Glycosyltransferase</keyword>
<feature type="region of interest" description="Disordered" evidence="4">
    <location>
        <begin position="666"/>
        <end position="694"/>
    </location>
</feature>
<name>A0A830HHY9_9CHLO</name>
<dbReference type="Proteomes" id="UP000660262">
    <property type="component" value="Unassembled WGS sequence"/>
</dbReference>
<evidence type="ECO:0000313" key="7">
    <source>
        <dbReference type="Proteomes" id="UP000660262"/>
    </source>
</evidence>
<dbReference type="Gene3D" id="3.90.550.10">
    <property type="entry name" value="Spore Coat Polysaccharide Biosynthesis Protein SpsA, Chain A"/>
    <property type="match status" value="1"/>
</dbReference>
<keyword evidence="3" id="KW-0808">Transferase</keyword>
<comment type="similarity">
    <text evidence="1">Belongs to the glycosyltransferase 2 family.</text>
</comment>
<evidence type="ECO:0000256" key="2">
    <source>
        <dbReference type="ARBA" id="ARBA00022676"/>
    </source>
</evidence>
<comment type="caution">
    <text evidence="6">The sequence shown here is derived from an EMBL/GenBank/DDBJ whole genome shotgun (WGS) entry which is preliminary data.</text>
</comment>
<evidence type="ECO:0000256" key="3">
    <source>
        <dbReference type="ARBA" id="ARBA00022679"/>
    </source>
</evidence>
<organism evidence="6 7">
    <name type="scientific">Pycnococcus provasolii</name>
    <dbReference type="NCBI Taxonomy" id="41880"/>
    <lineage>
        <taxon>Eukaryota</taxon>
        <taxon>Viridiplantae</taxon>
        <taxon>Chlorophyta</taxon>
        <taxon>Pseudoscourfieldiophyceae</taxon>
        <taxon>Pseudoscourfieldiales</taxon>
        <taxon>Pycnococcaceae</taxon>
        <taxon>Pycnococcus</taxon>
    </lineage>
</organism>
<evidence type="ECO:0000256" key="4">
    <source>
        <dbReference type="SAM" id="MobiDB-lite"/>
    </source>
</evidence>
<keyword evidence="7" id="KW-1185">Reference proteome</keyword>
<reference evidence="6" key="1">
    <citation type="submission" date="2020-10" db="EMBL/GenBank/DDBJ databases">
        <title>Unveiling of a novel bifunctional photoreceptor, Dualchrome1, isolated from a cosmopolitan green alga.</title>
        <authorList>
            <person name="Suzuki S."/>
            <person name="Kawachi M."/>
        </authorList>
    </citation>
    <scope>NUCLEOTIDE SEQUENCE</scope>
    <source>
        <strain evidence="6">NIES 2893</strain>
    </source>
</reference>
<dbReference type="SUPFAM" id="SSF53448">
    <property type="entry name" value="Nucleotide-diphospho-sugar transferases"/>
    <property type="match status" value="1"/>
</dbReference>
<dbReference type="PANTHER" id="PTHR43179:SF12">
    <property type="entry name" value="GALACTOFURANOSYLTRANSFERASE GLFT2"/>
    <property type="match status" value="1"/>
</dbReference>
<evidence type="ECO:0008006" key="8">
    <source>
        <dbReference type="Google" id="ProtNLM"/>
    </source>
</evidence>
<evidence type="ECO:0000256" key="5">
    <source>
        <dbReference type="SAM" id="SignalP"/>
    </source>
</evidence>
<feature type="signal peptide" evidence="5">
    <location>
        <begin position="1"/>
        <end position="25"/>
    </location>
</feature>
<evidence type="ECO:0000256" key="1">
    <source>
        <dbReference type="ARBA" id="ARBA00006739"/>
    </source>
</evidence>
<dbReference type="AlphaFoldDB" id="A0A830HHY9"/>
<dbReference type="PANTHER" id="PTHR43179">
    <property type="entry name" value="RHAMNOSYLTRANSFERASE WBBL"/>
    <property type="match status" value="1"/>
</dbReference>
<sequence>MAALVRRLALLVLLLLATRLHPAAAELDDELEEAPDASSSASTLNKRKLSPLEPVACPLVHAKRPRQIAPKFPGCKSSYVDEPQTVTLVLASAGGPPANLRASLTSAGVINQHVLILVDGAAEDGVTRTGFKGRAAWARAFTGNTHHLIFSSGRLGYARALNRLLSAVAFSAAQVIVLPLDTPERVSASEGNELGRWLAGARRALASAPPQVAALAACGASSTAFETKRRADRLPAVLAPLPGVPYIARARALLEAGGWRAAGCTSSSGSEDGGCEAASLADMGARLWAAGKEVRAYVGDEVGALKNSEKRWCDRPGARQASFSRNETACANAFHEASTRASQLISAAASKRGARRMPSTTEFLGELHAGCPAPADDKGICPPEPVPMLSLTLQYFRRGSYVGKLGDALRDSWTRLGGGTNVEVIVNNDSGDSHPRWSAQLARMPRALLVYSNNLHEIRAYNLMTRMSRAEVVAHLQDDDKPHGGWASNAVKLFGARRKLGLLGGYRGRFDGGSITELNIKMQAKNHIKYGPSCKNSIPTVEPLTKIPMMLIYKVNAAPLVVRRSVFLQLGGFQLGFSCKGESGIGFDFEYSVRNWKNGYEVALWNANFRKLGGTGGTRASKSKFDKRRRTEIRNNRIMFKMYPGFHHNKGNGMAMQANKGLVRRGRQRGSSFDPSNGFPNFSGNRQCTDPWHG</sequence>
<gene>
    <name evidence="6" type="ORF">PPROV_000568000</name>
</gene>
<dbReference type="GO" id="GO:0016757">
    <property type="term" value="F:glycosyltransferase activity"/>
    <property type="evidence" value="ECO:0007669"/>
    <property type="project" value="UniProtKB-KW"/>
</dbReference>
<proteinExistence type="inferred from homology"/>